<organism evidence="2 3">
    <name type="scientific">Rotaria socialis</name>
    <dbReference type="NCBI Taxonomy" id="392032"/>
    <lineage>
        <taxon>Eukaryota</taxon>
        <taxon>Metazoa</taxon>
        <taxon>Spiralia</taxon>
        <taxon>Gnathifera</taxon>
        <taxon>Rotifera</taxon>
        <taxon>Eurotatoria</taxon>
        <taxon>Bdelloidea</taxon>
        <taxon>Philodinida</taxon>
        <taxon>Philodinidae</taxon>
        <taxon>Rotaria</taxon>
    </lineage>
</organism>
<protein>
    <submittedName>
        <fullName evidence="2">Uncharacterized protein</fullName>
    </submittedName>
</protein>
<evidence type="ECO:0000313" key="2">
    <source>
        <dbReference type="EMBL" id="CAF4893355.1"/>
    </source>
</evidence>
<sequence length="96" mass="10787">MSEEIQLIVSTDRTQLKVDNNSGKYYTRSANQQRQDNVKQHQQASISDRNHDSNLAPLNQEEQARAEPTKTKGGKADPESLDPIGSYWILMDPDGS</sequence>
<gene>
    <name evidence="2" type="ORF">TOA249_LOCUS30168</name>
</gene>
<evidence type="ECO:0000256" key="1">
    <source>
        <dbReference type="SAM" id="MobiDB-lite"/>
    </source>
</evidence>
<feature type="region of interest" description="Disordered" evidence="1">
    <location>
        <begin position="17"/>
        <end position="96"/>
    </location>
</feature>
<evidence type="ECO:0000313" key="3">
    <source>
        <dbReference type="Proteomes" id="UP000663838"/>
    </source>
</evidence>
<proteinExistence type="predicted"/>
<dbReference type="AlphaFoldDB" id="A0A821UQS9"/>
<feature type="compositionally biased region" description="Polar residues" evidence="1">
    <location>
        <begin position="17"/>
        <end position="47"/>
    </location>
</feature>
<dbReference type="Proteomes" id="UP000663838">
    <property type="component" value="Unassembled WGS sequence"/>
</dbReference>
<accession>A0A821UQS9</accession>
<feature type="compositionally biased region" description="Basic and acidic residues" evidence="1">
    <location>
        <begin position="62"/>
        <end position="78"/>
    </location>
</feature>
<name>A0A821UQS9_9BILA</name>
<reference evidence="2" key="1">
    <citation type="submission" date="2021-02" db="EMBL/GenBank/DDBJ databases">
        <authorList>
            <person name="Nowell W R."/>
        </authorList>
    </citation>
    <scope>NUCLEOTIDE SEQUENCE</scope>
</reference>
<dbReference type="EMBL" id="CAJOBS010005074">
    <property type="protein sequence ID" value="CAF4893355.1"/>
    <property type="molecule type" value="Genomic_DNA"/>
</dbReference>
<comment type="caution">
    <text evidence="2">The sequence shown here is derived from an EMBL/GenBank/DDBJ whole genome shotgun (WGS) entry which is preliminary data.</text>
</comment>